<dbReference type="AlphaFoldDB" id="A0A6P1TLN7"/>
<proteinExistence type="predicted"/>
<keyword evidence="2" id="KW-1185">Reference proteome</keyword>
<name>A0A6P1TLN7_9FIRM</name>
<dbReference type="GO" id="GO:0003700">
    <property type="term" value="F:DNA-binding transcription factor activity"/>
    <property type="evidence" value="ECO:0007669"/>
    <property type="project" value="InterPro"/>
</dbReference>
<dbReference type="EMBL" id="CP048000">
    <property type="protein sequence ID" value="QHQ61042.1"/>
    <property type="molecule type" value="Genomic_DNA"/>
</dbReference>
<protein>
    <recommendedName>
        <fullName evidence="3">AP2/ERF domain-containing protein</fullName>
    </recommendedName>
</protein>
<organism evidence="1 2">
    <name type="scientific">Anaerocolumna sedimenticola</name>
    <dbReference type="NCBI Taxonomy" id="2696063"/>
    <lineage>
        <taxon>Bacteria</taxon>
        <taxon>Bacillati</taxon>
        <taxon>Bacillota</taxon>
        <taxon>Clostridia</taxon>
        <taxon>Lachnospirales</taxon>
        <taxon>Lachnospiraceae</taxon>
        <taxon>Anaerocolumna</taxon>
    </lineage>
</organism>
<dbReference type="Gene3D" id="3.30.730.10">
    <property type="entry name" value="AP2/ERF domain"/>
    <property type="match status" value="1"/>
</dbReference>
<evidence type="ECO:0008006" key="3">
    <source>
        <dbReference type="Google" id="ProtNLM"/>
    </source>
</evidence>
<dbReference type="KEGG" id="anr:Ana3638_09900"/>
<accession>A0A6P1TLN7</accession>
<sequence>MPSLPGVLKAVKKSGEVYYRASITFKNKHISLGSYPFENLANKAYLTAGTILGDIGYNIERYEENEILTFDKWVILINFRDNGIYFRNPIYIKKNYFIYYINKKILLKFDIDDLFYYAHHKIMKRGGHLFVSDYGMQVTILSRYGIKNYAVSGRDYRFANGDNTDYRYGNIEIINRYHGVTKSFRKGLPVYTAKIHINGDYIIGRYPTEIEAAIAYNKAARLMREKGIIKEFPENYITEINEIEYARIYHAVRISKKLRNYDL</sequence>
<dbReference type="RefSeq" id="WP_161837870.1">
    <property type="nucleotide sequence ID" value="NZ_CP048000.1"/>
</dbReference>
<gene>
    <name evidence="1" type="ORF">Ana3638_09900</name>
</gene>
<evidence type="ECO:0000313" key="1">
    <source>
        <dbReference type="EMBL" id="QHQ61042.1"/>
    </source>
</evidence>
<reference evidence="1 2" key="1">
    <citation type="submission" date="2020-01" db="EMBL/GenBank/DDBJ databases">
        <title>Genome analysis of Anaerocolumna sp. CBA3638.</title>
        <authorList>
            <person name="Kim J."/>
            <person name="Roh S.W."/>
        </authorList>
    </citation>
    <scope>NUCLEOTIDE SEQUENCE [LARGE SCALE GENOMIC DNA]</scope>
    <source>
        <strain evidence="1 2">CBA3638</strain>
    </source>
</reference>
<dbReference type="InterPro" id="IPR036955">
    <property type="entry name" value="AP2/ERF_dom_sf"/>
</dbReference>
<evidence type="ECO:0000313" key="2">
    <source>
        <dbReference type="Proteomes" id="UP000464314"/>
    </source>
</evidence>
<dbReference type="Proteomes" id="UP000464314">
    <property type="component" value="Chromosome"/>
</dbReference>